<feature type="domain" description="J" evidence="1">
    <location>
        <begin position="1"/>
        <end position="60"/>
    </location>
</feature>
<dbReference type="InterPro" id="IPR001623">
    <property type="entry name" value="DnaJ_domain"/>
</dbReference>
<keyword evidence="3" id="KW-1185">Reference proteome</keyword>
<gene>
    <name evidence="2" type="ORF">CTI12_AA563660</name>
</gene>
<dbReference type="Pfam" id="PF00226">
    <property type="entry name" value="DnaJ"/>
    <property type="match status" value="1"/>
</dbReference>
<dbReference type="SUPFAM" id="SSF46565">
    <property type="entry name" value="Chaperone J-domain"/>
    <property type="match status" value="1"/>
</dbReference>
<dbReference type="GO" id="GO:0008320">
    <property type="term" value="F:protein transmembrane transporter activity"/>
    <property type="evidence" value="ECO:0007669"/>
    <property type="project" value="TreeGrafter"/>
</dbReference>
<dbReference type="STRING" id="35608.A0A2U1KU67"/>
<dbReference type="PROSITE" id="PS50076">
    <property type="entry name" value="DNAJ_2"/>
    <property type="match status" value="1"/>
</dbReference>
<accession>A0A2U1KU67</accession>
<dbReference type="PANTHER" id="PTHR24075:SF0">
    <property type="entry name" value="TRANSLOCATION PROTEIN SEC63 HOMOLOG"/>
    <property type="match status" value="1"/>
</dbReference>
<dbReference type="AlphaFoldDB" id="A0A2U1KU67"/>
<proteinExistence type="predicted"/>
<dbReference type="PRINTS" id="PR00625">
    <property type="entry name" value="JDOMAIN"/>
</dbReference>
<dbReference type="OrthoDB" id="1746233at2759"/>
<dbReference type="GO" id="GO:0006614">
    <property type="term" value="P:SRP-dependent cotranslational protein targeting to membrane"/>
    <property type="evidence" value="ECO:0007669"/>
    <property type="project" value="TreeGrafter"/>
</dbReference>
<evidence type="ECO:0000313" key="3">
    <source>
        <dbReference type="Proteomes" id="UP000245207"/>
    </source>
</evidence>
<dbReference type="EMBL" id="PKPP01013911">
    <property type="protein sequence ID" value="PWA40282.1"/>
    <property type="molecule type" value="Genomic_DNA"/>
</dbReference>
<dbReference type="Gene3D" id="1.10.287.110">
    <property type="entry name" value="DnaJ domain"/>
    <property type="match status" value="1"/>
</dbReference>
<dbReference type="GO" id="GO:0006620">
    <property type="term" value="P:post-translational protein targeting to endoplasmic reticulum membrane"/>
    <property type="evidence" value="ECO:0007669"/>
    <property type="project" value="TreeGrafter"/>
</dbReference>
<dbReference type="CDD" id="cd06257">
    <property type="entry name" value="DnaJ"/>
    <property type="match status" value="1"/>
</dbReference>
<dbReference type="PANTHER" id="PTHR24075">
    <property type="entry name" value="SEC63 DOMAIN-CONTAINING"/>
    <property type="match status" value="1"/>
</dbReference>
<evidence type="ECO:0000313" key="2">
    <source>
        <dbReference type="EMBL" id="PWA40282.1"/>
    </source>
</evidence>
<reference evidence="2 3" key="1">
    <citation type="journal article" date="2018" name="Mol. Plant">
        <title>The genome of Artemisia annua provides insight into the evolution of Asteraceae family and artemisinin biosynthesis.</title>
        <authorList>
            <person name="Shen Q."/>
            <person name="Zhang L."/>
            <person name="Liao Z."/>
            <person name="Wang S."/>
            <person name="Yan T."/>
            <person name="Shi P."/>
            <person name="Liu M."/>
            <person name="Fu X."/>
            <person name="Pan Q."/>
            <person name="Wang Y."/>
            <person name="Lv Z."/>
            <person name="Lu X."/>
            <person name="Zhang F."/>
            <person name="Jiang W."/>
            <person name="Ma Y."/>
            <person name="Chen M."/>
            <person name="Hao X."/>
            <person name="Li L."/>
            <person name="Tang Y."/>
            <person name="Lv G."/>
            <person name="Zhou Y."/>
            <person name="Sun X."/>
            <person name="Brodelius P.E."/>
            <person name="Rose J.K.C."/>
            <person name="Tang K."/>
        </authorList>
    </citation>
    <scope>NUCLEOTIDE SEQUENCE [LARGE SCALE GENOMIC DNA]</scope>
    <source>
        <strain evidence="3">cv. Huhao1</strain>
        <tissue evidence="2">Leaf</tissue>
    </source>
</reference>
<dbReference type="GO" id="GO:0031207">
    <property type="term" value="C:Sec62/Sec63 complex"/>
    <property type="evidence" value="ECO:0007669"/>
    <property type="project" value="TreeGrafter"/>
</dbReference>
<dbReference type="InterPro" id="IPR036869">
    <property type="entry name" value="J_dom_sf"/>
</dbReference>
<comment type="caution">
    <text evidence="2">The sequence shown here is derived from an EMBL/GenBank/DDBJ whole genome shotgun (WGS) entry which is preliminary data.</text>
</comment>
<evidence type="ECO:0000259" key="1">
    <source>
        <dbReference type="PROSITE" id="PS50076"/>
    </source>
</evidence>
<dbReference type="SMART" id="SM00271">
    <property type="entry name" value="DnaJ"/>
    <property type="match status" value="1"/>
</dbReference>
<sequence length="113" mass="12857">MRILRLEHGSTDSDIKKAYMRLSIQYHPDKNPDPEAHNYFVECYQAFTNPTSRANFEKYGHPDGRHGLQMGITLPQFLFNFDGKSGTINLPEIVGVYIILPLVSAVICCLEQI</sequence>
<organism evidence="2 3">
    <name type="scientific">Artemisia annua</name>
    <name type="common">Sweet wormwood</name>
    <dbReference type="NCBI Taxonomy" id="35608"/>
    <lineage>
        <taxon>Eukaryota</taxon>
        <taxon>Viridiplantae</taxon>
        <taxon>Streptophyta</taxon>
        <taxon>Embryophyta</taxon>
        <taxon>Tracheophyta</taxon>
        <taxon>Spermatophyta</taxon>
        <taxon>Magnoliopsida</taxon>
        <taxon>eudicotyledons</taxon>
        <taxon>Gunneridae</taxon>
        <taxon>Pentapetalae</taxon>
        <taxon>asterids</taxon>
        <taxon>campanulids</taxon>
        <taxon>Asterales</taxon>
        <taxon>Asteraceae</taxon>
        <taxon>Asteroideae</taxon>
        <taxon>Anthemideae</taxon>
        <taxon>Artemisiinae</taxon>
        <taxon>Artemisia</taxon>
    </lineage>
</organism>
<dbReference type="GO" id="GO:0003723">
    <property type="term" value="F:RNA binding"/>
    <property type="evidence" value="ECO:0007669"/>
    <property type="project" value="TreeGrafter"/>
</dbReference>
<name>A0A2U1KU67_ARTAN</name>
<protein>
    <submittedName>
        <fullName evidence="2">DnaJ domain-containing protein</fullName>
    </submittedName>
</protein>
<dbReference type="Proteomes" id="UP000245207">
    <property type="component" value="Unassembled WGS sequence"/>
</dbReference>